<gene>
    <name evidence="2" type="ORF">AOQ84DRAFT_280720</name>
</gene>
<feature type="region of interest" description="Disordered" evidence="1">
    <location>
        <begin position="117"/>
        <end position="144"/>
    </location>
</feature>
<dbReference type="CDD" id="cd07501">
    <property type="entry name" value="HAD_MDP-1_like"/>
    <property type="match status" value="1"/>
</dbReference>
<evidence type="ECO:0000313" key="3">
    <source>
        <dbReference type="Proteomes" id="UP000250140"/>
    </source>
</evidence>
<dbReference type="InterPro" id="IPR023214">
    <property type="entry name" value="HAD_sf"/>
</dbReference>
<dbReference type="InterPro" id="IPR010033">
    <property type="entry name" value="HAD_SF_ppase_IIIC"/>
</dbReference>
<organism evidence="2 3">
    <name type="scientific">Glonium stellatum</name>
    <dbReference type="NCBI Taxonomy" id="574774"/>
    <lineage>
        <taxon>Eukaryota</taxon>
        <taxon>Fungi</taxon>
        <taxon>Dikarya</taxon>
        <taxon>Ascomycota</taxon>
        <taxon>Pezizomycotina</taxon>
        <taxon>Dothideomycetes</taxon>
        <taxon>Pleosporomycetidae</taxon>
        <taxon>Gloniales</taxon>
        <taxon>Gloniaceae</taxon>
        <taxon>Glonium</taxon>
    </lineage>
</organism>
<dbReference type="Proteomes" id="UP000250140">
    <property type="component" value="Unassembled WGS sequence"/>
</dbReference>
<protein>
    <submittedName>
        <fullName evidence="2">Magnesium-dependent phosphatase-1</fullName>
    </submittedName>
</protein>
<sequence length="234" mass="26094">MPRRNTASSIASPATPLLTSAPWPSTFSDGLPLPKLIVFDLDYTLWPFWVDTHVTEPLKAQEGGMKVKDRYGEAFGFYQDVAGILDAVRQKNMKLAAASRTHTPNLGREMLKLLKVTRHAPSPSSTSSSSTSTSAANSSTTSKTATTDRALDLFDYLEIYPGSKTTHFEKIHEKSGIDYEDMLFFDDESRNRNVEALGVVMWLVPDGVTRDEIDKGVESWRKRNRKVKSMNGMV</sequence>
<dbReference type="InterPro" id="IPR036412">
    <property type="entry name" value="HAD-like_sf"/>
</dbReference>
<dbReference type="SFLD" id="SFLDG01129">
    <property type="entry name" value="C1.5:_HAD__Beta-PGM__Phosphata"/>
    <property type="match status" value="1"/>
</dbReference>
<reference evidence="2 3" key="1">
    <citation type="journal article" date="2016" name="Nat. Commun.">
        <title>Ectomycorrhizal ecology is imprinted in the genome of the dominant symbiotic fungus Cenococcum geophilum.</title>
        <authorList>
            <consortium name="DOE Joint Genome Institute"/>
            <person name="Peter M."/>
            <person name="Kohler A."/>
            <person name="Ohm R.A."/>
            <person name="Kuo A."/>
            <person name="Krutzmann J."/>
            <person name="Morin E."/>
            <person name="Arend M."/>
            <person name="Barry K.W."/>
            <person name="Binder M."/>
            <person name="Choi C."/>
            <person name="Clum A."/>
            <person name="Copeland A."/>
            <person name="Grisel N."/>
            <person name="Haridas S."/>
            <person name="Kipfer T."/>
            <person name="LaButti K."/>
            <person name="Lindquist E."/>
            <person name="Lipzen A."/>
            <person name="Maire R."/>
            <person name="Meier B."/>
            <person name="Mihaltcheva S."/>
            <person name="Molinier V."/>
            <person name="Murat C."/>
            <person name="Poggeler S."/>
            <person name="Quandt C.A."/>
            <person name="Sperisen C."/>
            <person name="Tritt A."/>
            <person name="Tisserant E."/>
            <person name="Crous P.W."/>
            <person name="Henrissat B."/>
            <person name="Nehls U."/>
            <person name="Egli S."/>
            <person name="Spatafora J.W."/>
            <person name="Grigoriev I.V."/>
            <person name="Martin F.M."/>
        </authorList>
    </citation>
    <scope>NUCLEOTIDE SEQUENCE [LARGE SCALE GENOMIC DNA]</scope>
    <source>
        <strain evidence="2 3">CBS 207.34</strain>
    </source>
</reference>
<keyword evidence="3" id="KW-1185">Reference proteome</keyword>
<dbReference type="GO" id="GO:0003993">
    <property type="term" value="F:acid phosphatase activity"/>
    <property type="evidence" value="ECO:0007669"/>
    <property type="project" value="TreeGrafter"/>
</dbReference>
<dbReference type="FunFam" id="3.40.50.1000:FF:000155">
    <property type="entry name" value="Putative magnesium dependent phosphatase"/>
    <property type="match status" value="1"/>
</dbReference>
<dbReference type="NCBIfam" id="TIGR01685">
    <property type="entry name" value="MDP-1"/>
    <property type="match status" value="1"/>
</dbReference>
<dbReference type="Gene3D" id="3.40.50.1000">
    <property type="entry name" value="HAD superfamily/HAD-like"/>
    <property type="match status" value="1"/>
</dbReference>
<dbReference type="OrthoDB" id="2865258at2759"/>
<evidence type="ECO:0000256" key="1">
    <source>
        <dbReference type="SAM" id="MobiDB-lite"/>
    </source>
</evidence>
<dbReference type="SUPFAM" id="SSF56784">
    <property type="entry name" value="HAD-like"/>
    <property type="match status" value="1"/>
</dbReference>
<dbReference type="SFLD" id="SFLDS00003">
    <property type="entry name" value="Haloacid_Dehalogenase"/>
    <property type="match status" value="1"/>
</dbReference>
<feature type="compositionally biased region" description="Low complexity" evidence="1">
    <location>
        <begin position="120"/>
        <end position="144"/>
    </location>
</feature>
<name>A0A8E2FCC0_9PEZI</name>
<dbReference type="AlphaFoldDB" id="A0A8E2FCC0"/>
<dbReference type="InterPro" id="IPR010036">
    <property type="entry name" value="MDP_1_eu_arc"/>
</dbReference>
<accession>A0A8E2FCC0</accession>
<dbReference type="Pfam" id="PF12689">
    <property type="entry name" value="Acid_PPase"/>
    <property type="match status" value="1"/>
</dbReference>
<evidence type="ECO:0000313" key="2">
    <source>
        <dbReference type="EMBL" id="OCL14572.1"/>
    </source>
</evidence>
<dbReference type="NCBIfam" id="TIGR01681">
    <property type="entry name" value="HAD-SF-IIIC"/>
    <property type="match status" value="1"/>
</dbReference>
<dbReference type="InterPro" id="IPR035679">
    <property type="entry name" value="MDP-1_euk"/>
</dbReference>
<dbReference type="PANTHER" id="PTHR17901">
    <property type="entry name" value="MAGNESIUM-DEPENDENT PHOSPHATASE 1 MDP1"/>
    <property type="match status" value="1"/>
</dbReference>
<proteinExistence type="predicted"/>
<dbReference type="PANTHER" id="PTHR17901:SF14">
    <property type="entry name" value="MAGNESIUM-DEPENDENT PHOSPHATASE 1"/>
    <property type="match status" value="1"/>
</dbReference>
<dbReference type="EMBL" id="KV748557">
    <property type="protein sequence ID" value="OCL14572.1"/>
    <property type="molecule type" value="Genomic_DNA"/>
</dbReference>
<dbReference type="SFLD" id="SFLDG01131">
    <property type="entry name" value="C1.5.2:_MDP_Like"/>
    <property type="match status" value="1"/>
</dbReference>